<reference evidence="2" key="1">
    <citation type="submission" date="2021-01" db="EMBL/GenBank/DDBJ databases">
        <title>A chromosome-scale assembly of European eel, Anguilla anguilla.</title>
        <authorList>
            <person name="Henkel C."/>
            <person name="Jong-Raadsen S.A."/>
            <person name="Dufour S."/>
            <person name="Weltzien F.-A."/>
            <person name="Palstra A.P."/>
            <person name="Pelster B."/>
            <person name="Spaink H.P."/>
            <person name="Van Den Thillart G.E."/>
            <person name="Jansen H."/>
            <person name="Zahm M."/>
            <person name="Klopp C."/>
            <person name="Cedric C."/>
            <person name="Louis A."/>
            <person name="Berthelot C."/>
            <person name="Parey E."/>
            <person name="Roest Crollius H."/>
            <person name="Montfort J."/>
            <person name="Robinson-Rechavi M."/>
            <person name="Bucao C."/>
            <person name="Bouchez O."/>
            <person name="Gislard M."/>
            <person name="Lluch J."/>
            <person name="Milhes M."/>
            <person name="Lampietro C."/>
            <person name="Lopez Roques C."/>
            <person name="Donnadieu C."/>
            <person name="Braasch I."/>
            <person name="Desvignes T."/>
            <person name="Postlethwait J."/>
            <person name="Bobe J."/>
            <person name="Guiguen Y."/>
            <person name="Dirks R."/>
        </authorList>
    </citation>
    <scope>NUCLEOTIDE SEQUENCE</scope>
    <source>
        <strain evidence="2">Tag_6206</strain>
        <tissue evidence="2">Liver</tissue>
    </source>
</reference>
<sequence>MELRVTSILLLLVALAAVHGERYYIKKTVKVPQYQPYSVKGPVMQVAGEQGPPGEPGARQVQPERRVPGECLALLAALDLQAFLLLVNLGRTVRLDKWGQEVNQARRDIPVFPACQVPKEREDMAYLVHQVNQVLWVQWVLLGQAVNQVLVNQGRQACLGSLGSQVPQAPWDQLVPRAQEVFRERQVQLDLKVILVTWDLQESREQKVIRVHKVLRASQESQEQQVLLVPGVPLELLVAKVTSATQVQLVHQGHLELQDPRVTQGELESQGQLDKMEDQGQGDQLGLSVQQVYQVPKVTQVFLGHQALRDYLPRESLVLRVPLDLLGPEEMMVLQDLLGPLVHLVLLALPGR</sequence>
<evidence type="ECO:0000313" key="2">
    <source>
        <dbReference type="EMBL" id="KAG5857315.1"/>
    </source>
</evidence>
<comment type="caution">
    <text evidence="2">The sequence shown here is derived from an EMBL/GenBank/DDBJ whole genome shotgun (WGS) entry which is preliminary data.</text>
</comment>
<proteinExistence type="predicted"/>
<feature type="chain" id="PRO_5039358303" evidence="1">
    <location>
        <begin position="21"/>
        <end position="352"/>
    </location>
</feature>
<evidence type="ECO:0000256" key="1">
    <source>
        <dbReference type="SAM" id="SignalP"/>
    </source>
</evidence>
<accession>A0A9D3MZ27</accession>
<keyword evidence="1" id="KW-0732">Signal</keyword>
<evidence type="ECO:0000313" key="3">
    <source>
        <dbReference type="Proteomes" id="UP001044222"/>
    </source>
</evidence>
<dbReference type="EMBL" id="JAFIRN010000001">
    <property type="protein sequence ID" value="KAG5857315.1"/>
    <property type="molecule type" value="Genomic_DNA"/>
</dbReference>
<dbReference type="AlphaFoldDB" id="A0A9D3MZ27"/>
<gene>
    <name evidence="2" type="ORF">ANANG_G00018150</name>
</gene>
<name>A0A9D3MZ27_ANGAN</name>
<organism evidence="2 3">
    <name type="scientific">Anguilla anguilla</name>
    <name type="common">European freshwater eel</name>
    <name type="synonym">Muraena anguilla</name>
    <dbReference type="NCBI Taxonomy" id="7936"/>
    <lineage>
        <taxon>Eukaryota</taxon>
        <taxon>Metazoa</taxon>
        <taxon>Chordata</taxon>
        <taxon>Craniata</taxon>
        <taxon>Vertebrata</taxon>
        <taxon>Euteleostomi</taxon>
        <taxon>Actinopterygii</taxon>
        <taxon>Neopterygii</taxon>
        <taxon>Teleostei</taxon>
        <taxon>Anguilliformes</taxon>
        <taxon>Anguillidae</taxon>
        <taxon>Anguilla</taxon>
    </lineage>
</organism>
<dbReference type="Proteomes" id="UP001044222">
    <property type="component" value="Unassembled WGS sequence"/>
</dbReference>
<protein>
    <submittedName>
        <fullName evidence="2">Uncharacterized protein</fullName>
    </submittedName>
</protein>
<keyword evidence="3" id="KW-1185">Reference proteome</keyword>
<feature type="signal peptide" evidence="1">
    <location>
        <begin position="1"/>
        <end position="20"/>
    </location>
</feature>